<dbReference type="GO" id="GO:0004674">
    <property type="term" value="F:protein serine/threonine kinase activity"/>
    <property type="evidence" value="ECO:0007669"/>
    <property type="project" value="UniProtKB-KW"/>
</dbReference>
<reference evidence="8" key="1">
    <citation type="submission" date="2016-06" db="EMBL/GenBank/DDBJ databases">
        <title>Parallel loss of symbiosis genes in relatives of nitrogen-fixing non-legume Parasponia.</title>
        <authorList>
            <person name="Van Velzen R."/>
            <person name="Holmer R."/>
            <person name="Bu F."/>
            <person name="Rutten L."/>
            <person name="Van Zeijl A."/>
            <person name="Liu W."/>
            <person name="Santuari L."/>
            <person name="Cao Q."/>
            <person name="Sharma T."/>
            <person name="Shen D."/>
            <person name="Roswanjaya Y."/>
            <person name="Wardhani T."/>
            <person name="Kalhor M.S."/>
            <person name="Jansen J."/>
            <person name="Van den Hoogen J."/>
            <person name="Gungor B."/>
            <person name="Hartog M."/>
            <person name="Hontelez J."/>
            <person name="Verver J."/>
            <person name="Yang W.-C."/>
            <person name="Schijlen E."/>
            <person name="Repin R."/>
            <person name="Schilthuizen M."/>
            <person name="Schranz E."/>
            <person name="Heidstra R."/>
            <person name="Miyata K."/>
            <person name="Fedorova E."/>
            <person name="Kohlen W."/>
            <person name="Bisseling T."/>
            <person name="Smit S."/>
            <person name="Geurts R."/>
        </authorList>
    </citation>
    <scope>NUCLEOTIDE SEQUENCE [LARGE SCALE GENOMIC DNA]</scope>
    <source>
        <strain evidence="8">cv. RG33-2</strain>
    </source>
</reference>
<comment type="caution">
    <text evidence="7">The sequence shown here is derived from an EMBL/GenBank/DDBJ whole genome shotgun (WGS) entry which is preliminary data.</text>
</comment>
<keyword evidence="4" id="KW-0418">Kinase</keyword>
<sequence length="101" mass="11025">KTEGKVKALIIASVTGVGFGMLSAGYFIWRKSLRGKSKRISQENGGKEEDLELPLFDLSTISSATDNFSKMNKLGEGGFGPVYRVSISRARLLNIINSIRT</sequence>
<evidence type="ECO:0008006" key="9">
    <source>
        <dbReference type="Google" id="ProtNLM"/>
    </source>
</evidence>
<dbReference type="PANTHER" id="PTHR27002">
    <property type="entry name" value="RECEPTOR-LIKE SERINE/THREONINE-PROTEIN KINASE SD1-8"/>
    <property type="match status" value="1"/>
</dbReference>
<dbReference type="GO" id="GO:0005886">
    <property type="term" value="C:plasma membrane"/>
    <property type="evidence" value="ECO:0007669"/>
    <property type="project" value="TreeGrafter"/>
</dbReference>
<dbReference type="PANTHER" id="PTHR27002:SF900">
    <property type="entry name" value="S-LOCUS LECTIN KINASE FAMILY PROTEIN"/>
    <property type="match status" value="1"/>
</dbReference>
<keyword evidence="3" id="KW-0547">Nucleotide-binding</keyword>
<keyword evidence="8" id="KW-1185">Reference proteome</keyword>
<dbReference type="Gene3D" id="3.30.200.20">
    <property type="entry name" value="Phosphorylase Kinase, domain 1"/>
    <property type="match status" value="1"/>
</dbReference>
<evidence type="ECO:0000313" key="8">
    <source>
        <dbReference type="Proteomes" id="UP000237000"/>
    </source>
</evidence>
<gene>
    <name evidence="7" type="ORF">TorRG33x02_219520</name>
</gene>
<name>A0A2P5E9T9_TREOI</name>
<dbReference type="SUPFAM" id="SSF56112">
    <property type="entry name" value="Protein kinase-like (PK-like)"/>
    <property type="match status" value="1"/>
</dbReference>
<dbReference type="Proteomes" id="UP000237000">
    <property type="component" value="Unassembled WGS sequence"/>
</dbReference>
<dbReference type="InParanoid" id="A0A2P5E9T9"/>
<evidence type="ECO:0000256" key="3">
    <source>
        <dbReference type="ARBA" id="ARBA00022741"/>
    </source>
</evidence>
<proteinExistence type="predicted"/>
<accession>A0A2P5E9T9</accession>
<feature type="transmembrane region" description="Helical" evidence="6">
    <location>
        <begin position="6"/>
        <end position="29"/>
    </location>
</feature>
<keyword evidence="6" id="KW-0812">Transmembrane</keyword>
<dbReference type="EMBL" id="JXTC01000198">
    <property type="protein sequence ID" value="PON82250.1"/>
    <property type="molecule type" value="Genomic_DNA"/>
</dbReference>
<evidence type="ECO:0000256" key="2">
    <source>
        <dbReference type="ARBA" id="ARBA00022679"/>
    </source>
</evidence>
<organism evidence="7 8">
    <name type="scientific">Trema orientale</name>
    <name type="common">Charcoal tree</name>
    <name type="synonym">Celtis orientalis</name>
    <dbReference type="NCBI Taxonomy" id="63057"/>
    <lineage>
        <taxon>Eukaryota</taxon>
        <taxon>Viridiplantae</taxon>
        <taxon>Streptophyta</taxon>
        <taxon>Embryophyta</taxon>
        <taxon>Tracheophyta</taxon>
        <taxon>Spermatophyta</taxon>
        <taxon>Magnoliopsida</taxon>
        <taxon>eudicotyledons</taxon>
        <taxon>Gunneridae</taxon>
        <taxon>Pentapetalae</taxon>
        <taxon>rosids</taxon>
        <taxon>fabids</taxon>
        <taxon>Rosales</taxon>
        <taxon>Cannabaceae</taxon>
        <taxon>Trema</taxon>
    </lineage>
</organism>
<dbReference type="OrthoDB" id="1740133at2759"/>
<keyword evidence="2" id="KW-0808">Transferase</keyword>
<keyword evidence="6" id="KW-0472">Membrane</keyword>
<evidence type="ECO:0000313" key="7">
    <source>
        <dbReference type="EMBL" id="PON82250.1"/>
    </source>
</evidence>
<evidence type="ECO:0000256" key="1">
    <source>
        <dbReference type="ARBA" id="ARBA00022527"/>
    </source>
</evidence>
<evidence type="ECO:0000256" key="4">
    <source>
        <dbReference type="ARBA" id="ARBA00022777"/>
    </source>
</evidence>
<keyword evidence="1" id="KW-0723">Serine/threonine-protein kinase</keyword>
<dbReference type="AlphaFoldDB" id="A0A2P5E9T9"/>
<dbReference type="STRING" id="63057.A0A2P5E9T9"/>
<protein>
    <recommendedName>
        <fullName evidence="9">Concanavalin A-like lectin/glucanase domain containing protein</fullName>
    </recommendedName>
</protein>
<evidence type="ECO:0000256" key="6">
    <source>
        <dbReference type="SAM" id="Phobius"/>
    </source>
</evidence>
<keyword evidence="5" id="KW-0067">ATP-binding</keyword>
<evidence type="ECO:0000256" key="5">
    <source>
        <dbReference type="ARBA" id="ARBA00022840"/>
    </source>
</evidence>
<feature type="non-terminal residue" evidence="7">
    <location>
        <position position="1"/>
    </location>
</feature>
<dbReference type="InterPro" id="IPR011009">
    <property type="entry name" value="Kinase-like_dom_sf"/>
</dbReference>
<dbReference type="GO" id="GO:0005524">
    <property type="term" value="F:ATP binding"/>
    <property type="evidence" value="ECO:0007669"/>
    <property type="project" value="UniProtKB-KW"/>
</dbReference>
<keyword evidence="6" id="KW-1133">Transmembrane helix</keyword>